<evidence type="ECO:0000256" key="2">
    <source>
        <dbReference type="ARBA" id="ARBA00009677"/>
    </source>
</evidence>
<dbReference type="GO" id="GO:0071973">
    <property type="term" value="P:bacterial-type flagellum-dependent cell motility"/>
    <property type="evidence" value="ECO:0007669"/>
    <property type="project" value="InterPro"/>
</dbReference>
<keyword evidence="8" id="KW-0966">Cell projection</keyword>
<dbReference type="RefSeq" id="WP_091844987.1">
    <property type="nucleotide sequence ID" value="NZ_FOCM01000003.1"/>
</dbReference>
<keyword evidence="9" id="KW-1185">Reference proteome</keyword>
<keyword evidence="8" id="KW-0282">Flagellum</keyword>
<evidence type="ECO:0000256" key="5">
    <source>
        <dbReference type="ARBA" id="ARBA00024934"/>
    </source>
</evidence>
<dbReference type="InterPro" id="IPR019776">
    <property type="entry name" value="Flagellar_basal_body_rod_CS"/>
</dbReference>
<dbReference type="InterPro" id="IPR006300">
    <property type="entry name" value="FlgB"/>
</dbReference>
<evidence type="ECO:0000259" key="7">
    <source>
        <dbReference type="Pfam" id="PF00460"/>
    </source>
</evidence>
<evidence type="ECO:0000313" key="8">
    <source>
        <dbReference type="EMBL" id="SEN25364.1"/>
    </source>
</evidence>
<dbReference type="InterPro" id="IPR001444">
    <property type="entry name" value="Flag_bb_rod_N"/>
</dbReference>
<keyword evidence="4" id="KW-0975">Bacterial flagellum</keyword>
<keyword evidence="8" id="KW-0969">Cilium</keyword>
<dbReference type="Pfam" id="PF00460">
    <property type="entry name" value="Flg_bb_rod"/>
    <property type="match status" value="1"/>
</dbReference>
<proteinExistence type="inferred from homology"/>
<comment type="subcellular location">
    <subcellularLocation>
        <location evidence="1">Bacterial flagellum basal body</location>
    </subcellularLocation>
</comment>
<reference evidence="9" key="1">
    <citation type="submission" date="2016-10" db="EMBL/GenBank/DDBJ databases">
        <authorList>
            <person name="Varghese N."/>
            <person name="Submissions S."/>
        </authorList>
    </citation>
    <scope>NUCLEOTIDE SEQUENCE [LARGE SCALE GENOMIC DNA]</scope>
    <source>
        <strain evidence="9">DSM 26893</strain>
    </source>
</reference>
<name>A0A1H8F1V3_9RHOB</name>
<evidence type="ECO:0000256" key="1">
    <source>
        <dbReference type="ARBA" id="ARBA00004117"/>
    </source>
</evidence>
<dbReference type="OrthoDB" id="9788334at2"/>
<sequence length="134" mass="14768">MSITDLSFFNLASDRLSWLSARQKVTAENIANANTPDYRAKDVSSFAEMLQGNRTGNVRLATTDPRHITGSGGPVNANVREGTDRASVIRTIDGNGVDLEDQAIRAAEIADQHRLATELYRKGFEMLSMSVRKR</sequence>
<organism evidence="8 9">
    <name type="scientific">Palleronia pelagia</name>
    <dbReference type="NCBI Taxonomy" id="387096"/>
    <lineage>
        <taxon>Bacteria</taxon>
        <taxon>Pseudomonadati</taxon>
        <taxon>Pseudomonadota</taxon>
        <taxon>Alphaproteobacteria</taxon>
        <taxon>Rhodobacterales</taxon>
        <taxon>Roseobacteraceae</taxon>
        <taxon>Palleronia</taxon>
    </lineage>
</organism>
<feature type="domain" description="Flagellar basal body rod protein N-terminal" evidence="7">
    <location>
        <begin position="11"/>
        <end position="38"/>
    </location>
</feature>
<dbReference type="AlphaFoldDB" id="A0A1H8F1V3"/>
<comment type="similarity">
    <text evidence="2">Belongs to the flagella basal body rod proteins family.</text>
</comment>
<protein>
    <recommendedName>
        <fullName evidence="3">Flagellar basal body rod protein FlgB</fullName>
    </recommendedName>
</protein>
<evidence type="ECO:0000256" key="3">
    <source>
        <dbReference type="ARBA" id="ARBA00014376"/>
    </source>
</evidence>
<dbReference type="Proteomes" id="UP000199372">
    <property type="component" value="Unassembled WGS sequence"/>
</dbReference>
<dbReference type="NCBIfam" id="TIGR01396">
    <property type="entry name" value="FlgB"/>
    <property type="match status" value="1"/>
</dbReference>
<evidence type="ECO:0000313" key="9">
    <source>
        <dbReference type="Proteomes" id="UP000199372"/>
    </source>
</evidence>
<gene>
    <name evidence="8" type="ORF">SAMN04488011_103172</name>
</gene>
<evidence type="ECO:0000256" key="6">
    <source>
        <dbReference type="ARBA" id="ARBA00026072"/>
    </source>
</evidence>
<accession>A0A1H8F1V3</accession>
<dbReference type="PROSITE" id="PS00588">
    <property type="entry name" value="FLAGELLA_BB_ROD"/>
    <property type="match status" value="1"/>
</dbReference>
<evidence type="ECO:0000256" key="4">
    <source>
        <dbReference type="ARBA" id="ARBA00023143"/>
    </source>
</evidence>
<dbReference type="GO" id="GO:0030694">
    <property type="term" value="C:bacterial-type flagellum basal body, rod"/>
    <property type="evidence" value="ECO:0007669"/>
    <property type="project" value="InterPro"/>
</dbReference>
<comment type="subunit">
    <text evidence="6">The basal body constitutes a major portion of the flagellar organelle and consists of a number of rings mounted on a central rod. In Gram-negative bacteria, at least four rings, L, P, S and M are present, whereas Gram-positive bacteria lack the L and P rings. The rod consists of about 26 subunits of FlgG in the distal portion, and FlgB, FlgC and FlgF build up the proximal portion of the rod with about 6 subunits each. Rod assembly occurs by export via the flagellum-specific pathway of its constituent proteins and by their incorporation into the rod structure in the probable order of FlgB, FlgC, FlgF and FlgG. Another protein, FliE, also assembles onto the stable rod structure.</text>
</comment>
<comment type="function">
    <text evidence="5">Structural component of flagellum, the bacterial motility apparatus. Part of the rod structure of flagellar basal body.</text>
</comment>
<dbReference type="EMBL" id="FOCM01000003">
    <property type="protein sequence ID" value="SEN25364.1"/>
    <property type="molecule type" value="Genomic_DNA"/>
</dbReference>